<dbReference type="PANTHER" id="PTHR23517:SF13">
    <property type="entry name" value="MAJOR FACILITATOR SUPERFAMILY MFS_1"/>
    <property type="match status" value="1"/>
</dbReference>
<dbReference type="InterPro" id="IPR020846">
    <property type="entry name" value="MFS_dom"/>
</dbReference>
<dbReference type="Pfam" id="PF07690">
    <property type="entry name" value="MFS_1"/>
    <property type="match status" value="1"/>
</dbReference>
<dbReference type="GO" id="GO:0022857">
    <property type="term" value="F:transmembrane transporter activity"/>
    <property type="evidence" value="ECO:0007669"/>
    <property type="project" value="InterPro"/>
</dbReference>
<dbReference type="Gene3D" id="1.20.1250.20">
    <property type="entry name" value="MFS general substrate transporter like domains"/>
    <property type="match status" value="1"/>
</dbReference>
<reference evidence="10" key="1">
    <citation type="submission" date="2017-04" db="EMBL/GenBank/DDBJ databases">
        <authorList>
            <person name="Varghese N."/>
            <person name="Submissions S."/>
        </authorList>
    </citation>
    <scope>NUCLEOTIDE SEQUENCE [LARGE SCALE GENOMIC DNA]</scope>
    <source>
        <strain evidence="10">VDS</strain>
    </source>
</reference>
<sequence>MTAADNRNWLRVGLGLFVVAFGANIFAPLLPSYRDAAGLSQSQVTFLLAIYVLGLVPSLLIGGPLSDIKGRRAMIRPALLIGGVGSAVLALGSTGSFIALSAGRFIAGTAIGLIMAAGAAWLQELSSGPSHVGARRATIALSLGFGGGPLLAGLIGQFLPYPNVLPYLVHLVVLALIAPLVWRTPGGAAQPGAERRPMFSRSVLSHDFLWSVAAWAPWGFGAVSTAFAILPALVHDELTWPVAFTGVIVAVTMGTGVLIQPLATRFGSDLVPPAILGLGFVVAGMFMSIAVAVTGSPWLVYPAAVLLGAAYGIMMVSGLREVRRIAPARELGAATAVFYSLTYVGFFAPLALSYLGPAVGYPTMFVIGALIAAASIAPVVRIARGRGSSAPPQR</sequence>
<dbReference type="EMBL" id="FXAR01000002">
    <property type="protein sequence ID" value="SMG18849.1"/>
    <property type="molecule type" value="Genomic_DNA"/>
</dbReference>
<dbReference type="GO" id="GO:0005886">
    <property type="term" value="C:plasma membrane"/>
    <property type="evidence" value="ECO:0007669"/>
    <property type="project" value="UniProtKB-SubCell"/>
</dbReference>
<evidence type="ECO:0000259" key="8">
    <source>
        <dbReference type="PROSITE" id="PS50850"/>
    </source>
</evidence>
<dbReference type="SUPFAM" id="SSF103473">
    <property type="entry name" value="MFS general substrate transporter"/>
    <property type="match status" value="1"/>
</dbReference>
<dbReference type="AlphaFoldDB" id="A0A1X7IVK4"/>
<keyword evidence="4 7" id="KW-0812">Transmembrane</keyword>
<feature type="transmembrane region" description="Helical" evidence="7">
    <location>
        <begin position="271"/>
        <end position="293"/>
    </location>
</feature>
<gene>
    <name evidence="9" type="ORF">SAMN06295981_1002</name>
</gene>
<evidence type="ECO:0000256" key="6">
    <source>
        <dbReference type="ARBA" id="ARBA00023136"/>
    </source>
</evidence>
<name>A0A1X7IVK4_9CORY</name>
<evidence type="ECO:0000256" key="4">
    <source>
        <dbReference type="ARBA" id="ARBA00022692"/>
    </source>
</evidence>
<feature type="transmembrane region" description="Helical" evidence="7">
    <location>
        <begin position="299"/>
        <end position="319"/>
    </location>
</feature>
<feature type="transmembrane region" description="Helical" evidence="7">
    <location>
        <begin position="12"/>
        <end position="33"/>
    </location>
</feature>
<comment type="subcellular location">
    <subcellularLocation>
        <location evidence="1">Cell membrane</location>
        <topology evidence="1">Multi-pass membrane protein</topology>
    </subcellularLocation>
</comment>
<protein>
    <submittedName>
        <fullName evidence="9">Predicted arabinose efflux permease, MFS family</fullName>
    </submittedName>
</protein>
<evidence type="ECO:0000313" key="10">
    <source>
        <dbReference type="Proteomes" id="UP000193309"/>
    </source>
</evidence>
<dbReference type="Proteomes" id="UP000193309">
    <property type="component" value="Unassembled WGS sequence"/>
</dbReference>
<dbReference type="InterPro" id="IPR050171">
    <property type="entry name" value="MFS_Transporters"/>
</dbReference>
<dbReference type="PANTHER" id="PTHR23517">
    <property type="entry name" value="RESISTANCE PROTEIN MDTM, PUTATIVE-RELATED-RELATED"/>
    <property type="match status" value="1"/>
</dbReference>
<accession>A0A1X7IVK4</accession>
<evidence type="ECO:0000256" key="3">
    <source>
        <dbReference type="ARBA" id="ARBA00022475"/>
    </source>
</evidence>
<feature type="domain" description="Major facilitator superfamily (MFS) profile" evidence="8">
    <location>
        <begin position="8"/>
        <end position="386"/>
    </location>
</feature>
<dbReference type="InterPro" id="IPR036259">
    <property type="entry name" value="MFS_trans_sf"/>
</dbReference>
<keyword evidence="5 7" id="KW-1133">Transmembrane helix</keyword>
<organism evidence="9 10">
    <name type="scientific">Corynebacterium pollutisoli</name>
    <dbReference type="NCBI Taxonomy" id="1610489"/>
    <lineage>
        <taxon>Bacteria</taxon>
        <taxon>Bacillati</taxon>
        <taxon>Actinomycetota</taxon>
        <taxon>Actinomycetes</taxon>
        <taxon>Mycobacteriales</taxon>
        <taxon>Corynebacteriaceae</taxon>
        <taxon>Corynebacterium</taxon>
    </lineage>
</organism>
<dbReference type="RefSeq" id="WP_240309134.1">
    <property type="nucleotide sequence ID" value="NZ_FXAR01000002.1"/>
</dbReference>
<feature type="transmembrane region" description="Helical" evidence="7">
    <location>
        <begin position="78"/>
        <end position="99"/>
    </location>
</feature>
<feature type="transmembrane region" description="Helical" evidence="7">
    <location>
        <begin position="45"/>
        <end position="66"/>
    </location>
</feature>
<feature type="transmembrane region" description="Helical" evidence="7">
    <location>
        <begin position="105"/>
        <end position="125"/>
    </location>
</feature>
<evidence type="ECO:0000256" key="1">
    <source>
        <dbReference type="ARBA" id="ARBA00004651"/>
    </source>
</evidence>
<feature type="transmembrane region" description="Helical" evidence="7">
    <location>
        <begin position="240"/>
        <end position="259"/>
    </location>
</feature>
<keyword evidence="6 7" id="KW-0472">Membrane</keyword>
<feature type="transmembrane region" description="Helical" evidence="7">
    <location>
        <begin position="137"/>
        <end position="158"/>
    </location>
</feature>
<evidence type="ECO:0000256" key="2">
    <source>
        <dbReference type="ARBA" id="ARBA00022448"/>
    </source>
</evidence>
<keyword evidence="10" id="KW-1185">Reference proteome</keyword>
<dbReference type="PROSITE" id="PS50850">
    <property type="entry name" value="MFS"/>
    <property type="match status" value="1"/>
</dbReference>
<evidence type="ECO:0000256" key="5">
    <source>
        <dbReference type="ARBA" id="ARBA00022989"/>
    </source>
</evidence>
<dbReference type="InterPro" id="IPR011701">
    <property type="entry name" value="MFS"/>
</dbReference>
<feature type="transmembrane region" description="Helical" evidence="7">
    <location>
        <begin position="358"/>
        <end position="380"/>
    </location>
</feature>
<evidence type="ECO:0000313" key="9">
    <source>
        <dbReference type="EMBL" id="SMG18849.1"/>
    </source>
</evidence>
<proteinExistence type="predicted"/>
<feature type="transmembrane region" description="Helical" evidence="7">
    <location>
        <begin position="208"/>
        <end position="234"/>
    </location>
</feature>
<keyword evidence="2" id="KW-0813">Transport</keyword>
<keyword evidence="3" id="KW-1003">Cell membrane</keyword>
<feature type="transmembrane region" description="Helical" evidence="7">
    <location>
        <begin position="164"/>
        <end position="182"/>
    </location>
</feature>
<feature type="transmembrane region" description="Helical" evidence="7">
    <location>
        <begin position="331"/>
        <end position="352"/>
    </location>
</feature>
<evidence type="ECO:0000256" key="7">
    <source>
        <dbReference type="SAM" id="Phobius"/>
    </source>
</evidence>